<evidence type="ECO:0000313" key="3">
    <source>
        <dbReference type="Proteomes" id="UP001519921"/>
    </source>
</evidence>
<proteinExistence type="predicted"/>
<feature type="compositionally biased region" description="Low complexity" evidence="1">
    <location>
        <begin position="14"/>
        <end position="25"/>
    </location>
</feature>
<feature type="region of interest" description="Disordered" evidence="1">
    <location>
        <begin position="1"/>
        <end position="25"/>
    </location>
</feature>
<gene>
    <name evidence="2" type="ORF">KYD98_03595</name>
</gene>
<protein>
    <submittedName>
        <fullName evidence="2">Uncharacterized protein</fullName>
    </submittedName>
</protein>
<evidence type="ECO:0000256" key="1">
    <source>
        <dbReference type="SAM" id="MobiDB-lite"/>
    </source>
</evidence>
<accession>A0ABS7AKG6</accession>
<reference evidence="2 3" key="1">
    <citation type="submission" date="2021-07" db="EMBL/GenBank/DDBJ databases">
        <title>Clostridium weizhouense sp. nov., an anaerobic bacterium isolated from activated sludge of Petroleum wastewater.</title>
        <authorList>
            <person name="Li Q."/>
        </authorList>
    </citation>
    <scope>NUCLEOTIDE SEQUENCE [LARGE SCALE GENOMIC DNA]</scope>
    <source>
        <strain evidence="2 3">YB-6</strain>
    </source>
</reference>
<keyword evidence="3" id="KW-1185">Reference proteome</keyword>
<name>A0ABS7AKG6_9CLOT</name>
<dbReference type="EMBL" id="JAHXPT010000002">
    <property type="protein sequence ID" value="MBW6409164.1"/>
    <property type="molecule type" value="Genomic_DNA"/>
</dbReference>
<dbReference type="Proteomes" id="UP001519921">
    <property type="component" value="Unassembled WGS sequence"/>
</dbReference>
<organism evidence="2 3">
    <name type="scientific">Clostridium weizhouense</name>
    <dbReference type="NCBI Taxonomy" id="2859781"/>
    <lineage>
        <taxon>Bacteria</taxon>
        <taxon>Bacillati</taxon>
        <taxon>Bacillota</taxon>
        <taxon>Clostridia</taxon>
        <taxon>Eubacteriales</taxon>
        <taxon>Clostridiaceae</taxon>
        <taxon>Clostridium</taxon>
    </lineage>
</organism>
<sequence>MAKRKHREREPLENNVGSNNASNAGNPFGIDPAQLMGMLGGNFDINSLLSSMNMDGLNLSNLAPLANMAGLNLGNLGNMGNFNQPNRNTMNNMRNNDGNINNINNDNINNKKINNIKNQTTNDSNLDMLISLRGFVHPSKISFIDRMIELYKSGAFKDI</sequence>
<comment type="caution">
    <text evidence="2">The sequence shown here is derived from an EMBL/GenBank/DDBJ whole genome shotgun (WGS) entry which is preliminary data.</text>
</comment>
<dbReference type="RefSeq" id="WP_219778214.1">
    <property type="nucleotide sequence ID" value="NZ_JAHXPT010000002.1"/>
</dbReference>
<evidence type="ECO:0000313" key="2">
    <source>
        <dbReference type="EMBL" id="MBW6409164.1"/>
    </source>
</evidence>